<proteinExistence type="predicted"/>
<dbReference type="PANTHER" id="PTHR48038">
    <property type="entry name" value="RIBONUCLEOPROTEIN RB97D"/>
    <property type="match status" value="1"/>
</dbReference>
<dbReference type="InterPro" id="IPR001878">
    <property type="entry name" value="Znf_CCHC"/>
</dbReference>
<dbReference type="Gene3D" id="3.30.70.330">
    <property type="match status" value="1"/>
</dbReference>
<evidence type="ECO:0000256" key="3">
    <source>
        <dbReference type="SAM" id="MobiDB-lite"/>
    </source>
</evidence>
<feature type="compositionally biased region" description="Pro residues" evidence="3">
    <location>
        <begin position="318"/>
        <end position="330"/>
    </location>
</feature>
<dbReference type="EMBL" id="JAYKXP010000005">
    <property type="protein sequence ID" value="KAK7058360.1"/>
    <property type="molecule type" value="Genomic_DNA"/>
</dbReference>
<evidence type="ECO:0000256" key="1">
    <source>
        <dbReference type="PROSITE-ProRule" id="PRU00047"/>
    </source>
</evidence>
<dbReference type="Pfam" id="PF00098">
    <property type="entry name" value="zf-CCHC"/>
    <property type="match status" value="1"/>
</dbReference>
<feature type="domain" description="RRM" evidence="4">
    <location>
        <begin position="93"/>
        <end position="163"/>
    </location>
</feature>
<dbReference type="GO" id="GO:0008270">
    <property type="term" value="F:zinc ion binding"/>
    <property type="evidence" value="ECO:0007669"/>
    <property type="project" value="UniProtKB-KW"/>
</dbReference>
<dbReference type="GO" id="GO:0003723">
    <property type="term" value="F:RNA binding"/>
    <property type="evidence" value="ECO:0007669"/>
    <property type="project" value="UniProtKB-UniRule"/>
</dbReference>
<feature type="compositionally biased region" description="Pro residues" evidence="3">
    <location>
        <begin position="287"/>
        <end position="299"/>
    </location>
</feature>
<dbReference type="SUPFAM" id="SSF54928">
    <property type="entry name" value="RNA-binding domain, RBD"/>
    <property type="match status" value="1"/>
</dbReference>
<dbReference type="PROSITE" id="PS50158">
    <property type="entry name" value="ZF_CCHC"/>
    <property type="match status" value="1"/>
</dbReference>
<dbReference type="PROSITE" id="PS50102">
    <property type="entry name" value="RRM"/>
    <property type="match status" value="1"/>
</dbReference>
<feature type="compositionally biased region" description="Basic and acidic residues" evidence="3">
    <location>
        <begin position="263"/>
        <end position="274"/>
    </location>
</feature>
<organism evidence="6 7">
    <name type="scientific">Paramarasmius palmivorus</name>
    <dbReference type="NCBI Taxonomy" id="297713"/>
    <lineage>
        <taxon>Eukaryota</taxon>
        <taxon>Fungi</taxon>
        <taxon>Dikarya</taxon>
        <taxon>Basidiomycota</taxon>
        <taxon>Agaricomycotina</taxon>
        <taxon>Agaricomycetes</taxon>
        <taxon>Agaricomycetidae</taxon>
        <taxon>Agaricales</taxon>
        <taxon>Marasmiineae</taxon>
        <taxon>Marasmiaceae</taxon>
        <taxon>Paramarasmius</taxon>
    </lineage>
</organism>
<feature type="region of interest" description="Disordered" evidence="3">
    <location>
        <begin position="189"/>
        <end position="435"/>
    </location>
</feature>
<dbReference type="InterPro" id="IPR012677">
    <property type="entry name" value="Nucleotide-bd_a/b_plait_sf"/>
</dbReference>
<dbReference type="SMART" id="SM00343">
    <property type="entry name" value="ZnF_C2HC"/>
    <property type="match status" value="1"/>
</dbReference>
<feature type="compositionally biased region" description="Basic and acidic residues" evidence="3">
    <location>
        <begin position="332"/>
        <end position="348"/>
    </location>
</feature>
<evidence type="ECO:0008006" key="8">
    <source>
        <dbReference type="Google" id="ProtNLM"/>
    </source>
</evidence>
<dbReference type="Proteomes" id="UP001383192">
    <property type="component" value="Unassembled WGS sequence"/>
</dbReference>
<sequence>MSAPVDGQQQEHWRPSDQLSTQSGTRAGGSTDSAPVSATIPEHHGLPPLPTAHTAEGSPDFARGSSVGASASVPSGTKGDSEPVYREKQIKPNKVYIGGLPEHTRREDLQNCFGKIGNIAAIELKLGYGFVEFETREAAEMSVTKYHEGTFMGNKIRVELSRGGGRTAKYSSDPGACFRCGQMGHWARECPNNPGPPPPTATPARRTDPPLIDRIQRDYPAQPHRDSRYDYPPPAAAAPPRDYRRPPSPPPRDYYPPPPSSRSRYDDYRDRDRYPPPPPADYRGRYPPEPTYRSAPPPASYNYDRYSRPPNDRYPPAGYAPPPAGRPRSPPRYRDDYPPPRDYPDYRGRPATPPRYASDYRGGTTATPPLPPDSRYSRHRSASPPPRSGGYDYPPASAQNGSFPSTPPGPPPRSGRDFAPRSGGRDPPAEVYRRG</sequence>
<feature type="compositionally biased region" description="Basic and acidic residues" evidence="3">
    <location>
        <begin position="414"/>
        <end position="435"/>
    </location>
</feature>
<evidence type="ECO:0000313" key="6">
    <source>
        <dbReference type="EMBL" id="KAK7058360.1"/>
    </source>
</evidence>
<dbReference type="Pfam" id="PF00076">
    <property type="entry name" value="RRM_1"/>
    <property type="match status" value="1"/>
</dbReference>
<dbReference type="InterPro" id="IPR000504">
    <property type="entry name" value="RRM_dom"/>
</dbReference>
<dbReference type="CDD" id="cd00590">
    <property type="entry name" value="RRM_SF"/>
    <property type="match status" value="1"/>
</dbReference>
<comment type="caution">
    <text evidence="6">The sequence shown here is derived from an EMBL/GenBank/DDBJ whole genome shotgun (WGS) entry which is preliminary data.</text>
</comment>
<dbReference type="Gene3D" id="4.10.60.10">
    <property type="entry name" value="Zinc finger, CCHC-type"/>
    <property type="match status" value="1"/>
</dbReference>
<dbReference type="PANTHER" id="PTHR48038:SF1">
    <property type="entry name" value="RIBONUCLEOPROTEIN RB97D"/>
    <property type="match status" value="1"/>
</dbReference>
<keyword evidence="2" id="KW-0694">RNA-binding</keyword>
<feature type="compositionally biased region" description="Low complexity" evidence="3">
    <location>
        <begin position="64"/>
        <end position="76"/>
    </location>
</feature>
<gene>
    <name evidence="6" type="ORF">VNI00_001994</name>
</gene>
<dbReference type="AlphaFoldDB" id="A0AAW0E431"/>
<evidence type="ECO:0000259" key="5">
    <source>
        <dbReference type="PROSITE" id="PS50158"/>
    </source>
</evidence>
<evidence type="ECO:0000259" key="4">
    <source>
        <dbReference type="PROSITE" id="PS50102"/>
    </source>
</evidence>
<keyword evidence="1" id="KW-0479">Metal-binding</keyword>
<protein>
    <recommendedName>
        <fullName evidence="8">RNA-binding domain-containing protein</fullName>
    </recommendedName>
</protein>
<feature type="compositionally biased region" description="Pro residues" evidence="3">
    <location>
        <begin position="246"/>
        <end position="260"/>
    </location>
</feature>
<evidence type="ECO:0000256" key="2">
    <source>
        <dbReference type="PROSITE-ProRule" id="PRU00176"/>
    </source>
</evidence>
<feature type="domain" description="CCHC-type" evidence="5">
    <location>
        <begin position="177"/>
        <end position="192"/>
    </location>
</feature>
<reference evidence="6 7" key="1">
    <citation type="submission" date="2024-01" db="EMBL/GenBank/DDBJ databases">
        <title>A draft genome for a cacao thread blight-causing isolate of Paramarasmius palmivorus.</title>
        <authorList>
            <person name="Baruah I.K."/>
            <person name="Bukari Y."/>
            <person name="Amoako-Attah I."/>
            <person name="Meinhardt L.W."/>
            <person name="Bailey B.A."/>
            <person name="Cohen S.P."/>
        </authorList>
    </citation>
    <scope>NUCLEOTIDE SEQUENCE [LARGE SCALE GENOMIC DNA]</scope>
    <source>
        <strain evidence="6 7">GH-12</strain>
    </source>
</reference>
<dbReference type="SMART" id="SM00360">
    <property type="entry name" value="RRM"/>
    <property type="match status" value="1"/>
</dbReference>
<feature type="compositionally biased region" description="Polar residues" evidence="3">
    <location>
        <begin position="17"/>
        <end position="36"/>
    </location>
</feature>
<dbReference type="InterPro" id="IPR035979">
    <property type="entry name" value="RBD_domain_sf"/>
</dbReference>
<feature type="region of interest" description="Disordered" evidence="3">
    <location>
        <begin position="1"/>
        <end position="87"/>
    </location>
</feature>
<keyword evidence="7" id="KW-1185">Reference proteome</keyword>
<accession>A0AAW0E431</accession>
<keyword evidence="1" id="KW-0863">Zinc-finger</keyword>
<keyword evidence="1" id="KW-0862">Zinc</keyword>
<name>A0AAW0E431_9AGAR</name>
<evidence type="ECO:0000313" key="7">
    <source>
        <dbReference type="Proteomes" id="UP001383192"/>
    </source>
</evidence>